<reference evidence="2" key="1">
    <citation type="journal article" date="2022" name="bioRxiv">
        <title>Sequencing and chromosome-scale assembly of the giantPleurodeles waltlgenome.</title>
        <authorList>
            <person name="Brown T."/>
            <person name="Elewa A."/>
            <person name="Iarovenko S."/>
            <person name="Subramanian E."/>
            <person name="Araus A.J."/>
            <person name="Petzold A."/>
            <person name="Susuki M."/>
            <person name="Suzuki K.-i.T."/>
            <person name="Hayashi T."/>
            <person name="Toyoda A."/>
            <person name="Oliveira C."/>
            <person name="Osipova E."/>
            <person name="Leigh N.D."/>
            <person name="Simon A."/>
            <person name="Yun M.H."/>
        </authorList>
    </citation>
    <scope>NUCLEOTIDE SEQUENCE</scope>
    <source>
        <strain evidence="2">20211129_DDA</strain>
        <tissue evidence="2">Liver</tissue>
    </source>
</reference>
<dbReference type="PANTHER" id="PTHR19446">
    <property type="entry name" value="REVERSE TRANSCRIPTASES"/>
    <property type="match status" value="1"/>
</dbReference>
<feature type="domain" description="Reverse transcriptase" evidence="1">
    <location>
        <begin position="1"/>
        <end position="160"/>
    </location>
</feature>
<name>A0AAV7WPP0_PLEWA</name>
<sequence>MTRLVHPDQAGFIPTRGTAQNVHRLLSLMESAASMEPGSAVLAIDIEKAFDSLEWDYLYMVLAHMGLGEGFIKWTKLLYADPKARVRTGTFISARYSVGRCTRQGCPLSPLLFALVMEPLAAHASTAAWYQGQARHDRQHVIALYEDDLLLFLRNTGLER</sequence>
<evidence type="ECO:0000313" key="3">
    <source>
        <dbReference type="Proteomes" id="UP001066276"/>
    </source>
</evidence>
<protein>
    <recommendedName>
        <fullName evidence="1">Reverse transcriptase domain-containing protein</fullName>
    </recommendedName>
</protein>
<proteinExistence type="predicted"/>
<gene>
    <name evidence="2" type="ORF">NDU88_002339</name>
</gene>
<organism evidence="2 3">
    <name type="scientific">Pleurodeles waltl</name>
    <name type="common">Iberian ribbed newt</name>
    <dbReference type="NCBI Taxonomy" id="8319"/>
    <lineage>
        <taxon>Eukaryota</taxon>
        <taxon>Metazoa</taxon>
        <taxon>Chordata</taxon>
        <taxon>Craniata</taxon>
        <taxon>Vertebrata</taxon>
        <taxon>Euteleostomi</taxon>
        <taxon>Amphibia</taxon>
        <taxon>Batrachia</taxon>
        <taxon>Caudata</taxon>
        <taxon>Salamandroidea</taxon>
        <taxon>Salamandridae</taxon>
        <taxon>Pleurodelinae</taxon>
        <taxon>Pleurodeles</taxon>
    </lineage>
</organism>
<dbReference type="Pfam" id="PF00078">
    <property type="entry name" value="RVT_1"/>
    <property type="match status" value="1"/>
</dbReference>
<dbReference type="PROSITE" id="PS50878">
    <property type="entry name" value="RT_POL"/>
    <property type="match status" value="1"/>
</dbReference>
<dbReference type="SUPFAM" id="SSF56672">
    <property type="entry name" value="DNA/RNA polymerases"/>
    <property type="match status" value="1"/>
</dbReference>
<dbReference type="AlphaFoldDB" id="A0AAV7WPP0"/>
<dbReference type="Proteomes" id="UP001066276">
    <property type="component" value="Chromosome 1_1"/>
</dbReference>
<evidence type="ECO:0000313" key="2">
    <source>
        <dbReference type="EMBL" id="KAJ1214721.1"/>
    </source>
</evidence>
<keyword evidence="3" id="KW-1185">Reference proteome</keyword>
<dbReference type="EMBL" id="JANPWB010000001">
    <property type="protein sequence ID" value="KAJ1214721.1"/>
    <property type="molecule type" value="Genomic_DNA"/>
</dbReference>
<accession>A0AAV7WPP0</accession>
<dbReference type="InterPro" id="IPR000477">
    <property type="entry name" value="RT_dom"/>
</dbReference>
<evidence type="ECO:0000259" key="1">
    <source>
        <dbReference type="PROSITE" id="PS50878"/>
    </source>
</evidence>
<comment type="caution">
    <text evidence="2">The sequence shown here is derived from an EMBL/GenBank/DDBJ whole genome shotgun (WGS) entry which is preliminary data.</text>
</comment>
<dbReference type="InterPro" id="IPR043502">
    <property type="entry name" value="DNA/RNA_pol_sf"/>
</dbReference>